<organism evidence="2 3">
    <name type="scientific">Streptomyces morookaense</name>
    <name type="common">Streptoverticillium morookaense</name>
    <dbReference type="NCBI Taxonomy" id="1970"/>
    <lineage>
        <taxon>Bacteria</taxon>
        <taxon>Bacillati</taxon>
        <taxon>Actinomycetota</taxon>
        <taxon>Actinomycetes</taxon>
        <taxon>Kitasatosporales</taxon>
        <taxon>Streptomycetaceae</taxon>
        <taxon>Streptomyces</taxon>
    </lineage>
</organism>
<gene>
    <name evidence="2" type="ORF">HG542_06735</name>
</gene>
<feature type="signal peptide" evidence="1">
    <location>
        <begin position="1"/>
        <end position="26"/>
    </location>
</feature>
<evidence type="ECO:0008006" key="4">
    <source>
        <dbReference type="Google" id="ProtNLM"/>
    </source>
</evidence>
<accession>A0A7Y7E5Z9</accession>
<comment type="caution">
    <text evidence="2">The sequence shown here is derived from an EMBL/GenBank/DDBJ whole genome shotgun (WGS) entry which is preliminary data.</text>
</comment>
<feature type="chain" id="PRO_5039568688" description="Secreted protein" evidence="1">
    <location>
        <begin position="27"/>
        <end position="71"/>
    </location>
</feature>
<keyword evidence="1" id="KW-0732">Signal</keyword>
<evidence type="ECO:0000313" key="2">
    <source>
        <dbReference type="EMBL" id="NVK77355.1"/>
    </source>
</evidence>
<dbReference type="Proteomes" id="UP000587462">
    <property type="component" value="Unassembled WGS sequence"/>
</dbReference>
<evidence type="ECO:0000256" key="1">
    <source>
        <dbReference type="SAM" id="SignalP"/>
    </source>
</evidence>
<protein>
    <recommendedName>
        <fullName evidence="4">Secreted protein</fullName>
    </recommendedName>
</protein>
<reference evidence="2 3" key="1">
    <citation type="submission" date="2020-04" db="EMBL/GenBank/DDBJ databases">
        <title>Draft Genome Sequence of Streptomyces morookaense DSM 40503, an 8-azaguanine-producing strain.</title>
        <authorList>
            <person name="Qi J."/>
            <person name="Gao J.-M."/>
        </authorList>
    </citation>
    <scope>NUCLEOTIDE SEQUENCE [LARGE SCALE GENOMIC DNA]</scope>
    <source>
        <strain evidence="2 3">DSM 40503</strain>
    </source>
</reference>
<dbReference type="AlphaFoldDB" id="A0A7Y7E5Z9"/>
<dbReference type="EMBL" id="JABBXF010000010">
    <property type="protein sequence ID" value="NVK77355.1"/>
    <property type="molecule type" value="Genomic_DNA"/>
</dbReference>
<evidence type="ECO:0000313" key="3">
    <source>
        <dbReference type="Proteomes" id="UP000587462"/>
    </source>
</evidence>
<dbReference type="RefSeq" id="WP_171079129.1">
    <property type="nucleotide sequence ID" value="NZ_BNBU01000002.1"/>
</dbReference>
<name>A0A7Y7E5Z9_STRMO</name>
<keyword evidence="3" id="KW-1185">Reference proteome</keyword>
<sequence length="71" mass="6790">MKKQVQRALATAAATAVLALTGGVLATPAAAADADVDVLGGTATAVLDGVLRITALDAPLVDAPNPIAGAL</sequence>
<proteinExistence type="predicted"/>